<name>A0A5A7R1S1_STRAF</name>
<gene>
    <name evidence="2" type="ORF">STAS_27623</name>
</gene>
<keyword evidence="2" id="KW-0413">Isomerase</keyword>
<comment type="caution">
    <text evidence="2">The sequence shown here is derived from an EMBL/GenBank/DDBJ whole genome shotgun (WGS) entry which is preliminary data.</text>
</comment>
<sequence>MLRILSKTASSTARIGGSATSGWCDDVDLSTWELVSASQSDDEDLYSFDGDDVTSDGDEDGDDVIVAEGVEPEPELDPIRSNHVLLTPCDAWVLVRQARLWRAALLHLAGAKSVSIIAERPRPSHSSTLQYSRVLIDFF</sequence>
<dbReference type="EMBL" id="BKCP01009181">
    <property type="protein sequence ID" value="GER50324.1"/>
    <property type="molecule type" value="Genomic_DNA"/>
</dbReference>
<keyword evidence="3" id="KW-1185">Reference proteome</keyword>
<dbReference type="OrthoDB" id="1719291at2759"/>
<feature type="compositionally biased region" description="Acidic residues" evidence="1">
    <location>
        <begin position="40"/>
        <end position="61"/>
    </location>
</feature>
<evidence type="ECO:0000256" key="1">
    <source>
        <dbReference type="SAM" id="MobiDB-lite"/>
    </source>
</evidence>
<proteinExistence type="predicted"/>
<evidence type="ECO:0000313" key="2">
    <source>
        <dbReference type="EMBL" id="GER50324.1"/>
    </source>
</evidence>
<feature type="region of interest" description="Disordered" evidence="1">
    <location>
        <begin position="39"/>
        <end position="61"/>
    </location>
</feature>
<dbReference type="GO" id="GO:0016853">
    <property type="term" value="F:isomerase activity"/>
    <property type="evidence" value="ECO:0007669"/>
    <property type="project" value="UniProtKB-KW"/>
</dbReference>
<reference evidence="3" key="1">
    <citation type="journal article" date="2019" name="Curr. Biol.">
        <title>Genome Sequence of Striga asiatica Provides Insight into the Evolution of Plant Parasitism.</title>
        <authorList>
            <person name="Yoshida S."/>
            <person name="Kim S."/>
            <person name="Wafula E.K."/>
            <person name="Tanskanen J."/>
            <person name="Kim Y.M."/>
            <person name="Honaas L."/>
            <person name="Yang Z."/>
            <person name="Spallek T."/>
            <person name="Conn C.E."/>
            <person name="Ichihashi Y."/>
            <person name="Cheong K."/>
            <person name="Cui S."/>
            <person name="Der J.P."/>
            <person name="Gundlach H."/>
            <person name="Jiao Y."/>
            <person name="Hori C."/>
            <person name="Ishida J.K."/>
            <person name="Kasahara H."/>
            <person name="Kiba T."/>
            <person name="Kim M.S."/>
            <person name="Koo N."/>
            <person name="Laohavisit A."/>
            <person name="Lee Y.H."/>
            <person name="Lumba S."/>
            <person name="McCourt P."/>
            <person name="Mortimer J.C."/>
            <person name="Mutuku J.M."/>
            <person name="Nomura T."/>
            <person name="Sasaki-Sekimoto Y."/>
            <person name="Seto Y."/>
            <person name="Wang Y."/>
            <person name="Wakatake T."/>
            <person name="Sakakibara H."/>
            <person name="Demura T."/>
            <person name="Yamaguchi S."/>
            <person name="Yoneyama K."/>
            <person name="Manabe R.I."/>
            <person name="Nelson D.C."/>
            <person name="Schulman A.H."/>
            <person name="Timko M.P."/>
            <person name="dePamphilis C.W."/>
            <person name="Choi D."/>
            <person name="Shirasu K."/>
        </authorList>
    </citation>
    <scope>NUCLEOTIDE SEQUENCE [LARGE SCALE GENOMIC DNA]</scope>
    <source>
        <strain evidence="3">cv. UVA1</strain>
    </source>
</reference>
<evidence type="ECO:0000313" key="3">
    <source>
        <dbReference type="Proteomes" id="UP000325081"/>
    </source>
</evidence>
<dbReference type="Proteomes" id="UP000325081">
    <property type="component" value="Unassembled WGS sequence"/>
</dbReference>
<organism evidence="2 3">
    <name type="scientific">Striga asiatica</name>
    <name type="common">Asiatic witchweed</name>
    <name type="synonym">Buchnera asiatica</name>
    <dbReference type="NCBI Taxonomy" id="4170"/>
    <lineage>
        <taxon>Eukaryota</taxon>
        <taxon>Viridiplantae</taxon>
        <taxon>Streptophyta</taxon>
        <taxon>Embryophyta</taxon>
        <taxon>Tracheophyta</taxon>
        <taxon>Spermatophyta</taxon>
        <taxon>Magnoliopsida</taxon>
        <taxon>eudicotyledons</taxon>
        <taxon>Gunneridae</taxon>
        <taxon>Pentapetalae</taxon>
        <taxon>asterids</taxon>
        <taxon>lamiids</taxon>
        <taxon>Lamiales</taxon>
        <taxon>Orobanchaceae</taxon>
        <taxon>Buchnereae</taxon>
        <taxon>Striga</taxon>
    </lineage>
</organism>
<dbReference type="AlphaFoldDB" id="A0A5A7R1S1"/>
<accession>A0A5A7R1S1</accession>
<protein>
    <submittedName>
        <fullName evidence="2">1-(5-phosphoribosyl)-5-[(5-phosphoribosylamino) methylideneamino] imidazole-4-carboxamide isomerase</fullName>
    </submittedName>
</protein>